<dbReference type="GO" id="GO:0045144">
    <property type="term" value="P:meiotic sister chromatid segregation"/>
    <property type="evidence" value="ECO:0007669"/>
    <property type="project" value="TreeGrafter"/>
</dbReference>
<dbReference type="GO" id="GO:0072686">
    <property type="term" value="C:mitotic spindle"/>
    <property type="evidence" value="ECO:0007669"/>
    <property type="project" value="TreeGrafter"/>
</dbReference>
<reference evidence="3 4" key="1">
    <citation type="journal article" date="2018" name="Sci. Rep.">
        <title>Genome sequence of the cauliflower mushroom Sparassis crispa (Hanabiratake) and its association with beneficial usage.</title>
        <authorList>
            <person name="Kiyama R."/>
            <person name="Furutani Y."/>
            <person name="Kawaguchi K."/>
            <person name="Nakanishi T."/>
        </authorList>
    </citation>
    <scope>NUCLEOTIDE SEQUENCE [LARGE SCALE GENOMIC DNA]</scope>
</reference>
<feature type="compositionally biased region" description="Acidic residues" evidence="2">
    <location>
        <begin position="480"/>
        <end position="496"/>
    </location>
</feature>
<dbReference type="GO" id="GO:1990644">
    <property type="term" value="F:microtubule site clamp"/>
    <property type="evidence" value="ECO:0007669"/>
    <property type="project" value="TreeGrafter"/>
</dbReference>
<organism evidence="3 4">
    <name type="scientific">Sparassis crispa</name>
    <dbReference type="NCBI Taxonomy" id="139825"/>
    <lineage>
        <taxon>Eukaryota</taxon>
        <taxon>Fungi</taxon>
        <taxon>Dikarya</taxon>
        <taxon>Basidiomycota</taxon>
        <taxon>Agaricomycotina</taxon>
        <taxon>Agaricomycetes</taxon>
        <taxon>Polyporales</taxon>
        <taxon>Sparassidaceae</taxon>
        <taxon>Sparassis</taxon>
    </lineage>
</organism>
<feature type="region of interest" description="Disordered" evidence="2">
    <location>
        <begin position="1"/>
        <end position="177"/>
    </location>
</feature>
<proteinExistence type="predicted"/>
<accession>A0A401GI20</accession>
<evidence type="ECO:0000313" key="3">
    <source>
        <dbReference type="EMBL" id="GBE81773.1"/>
    </source>
</evidence>
<feature type="compositionally biased region" description="Acidic residues" evidence="2">
    <location>
        <begin position="132"/>
        <end position="149"/>
    </location>
</feature>
<evidence type="ECO:0000313" key="4">
    <source>
        <dbReference type="Proteomes" id="UP000287166"/>
    </source>
</evidence>
<feature type="region of interest" description="Disordered" evidence="2">
    <location>
        <begin position="469"/>
        <end position="496"/>
    </location>
</feature>
<dbReference type="CDD" id="cd23787">
    <property type="entry name" value="RWD_CSM1"/>
    <property type="match status" value="1"/>
</dbReference>
<name>A0A401GI20_9APHY</name>
<feature type="coiled-coil region" evidence="1">
    <location>
        <begin position="183"/>
        <end position="319"/>
    </location>
</feature>
<dbReference type="GO" id="GO:0051315">
    <property type="term" value="P:attachment of mitotic spindle microtubules to kinetochore"/>
    <property type="evidence" value="ECO:0007669"/>
    <property type="project" value="TreeGrafter"/>
</dbReference>
<dbReference type="InParanoid" id="A0A401GI20"/>
<dbReference type="PANTHER" id="PTHR28006:SF1">
    <property type="entry name" value="MONOPOLIN COMPLEX SUBUNIT CSM1"/>
    <property type="match status" value="1"/>
</dbReference>
<dbReference type="GeneID" id="38778690"/>
<protein>
    <recommendedName>
        <fullName evidence="5">Monopolin complex subunit Csm1/Pcs1 C-terminal domain-containing protein</fullName>
    </recommendedName>
</protein>
<feature type="compositionally biased region" description="Low complexity" evidence="2">
    <location>
        <begin position="103"/>
        <end position="118"/>
    </location>
</feature>
<dbReference type="Proteomes" id="UP000287166">
    <property type="component" value="Unassembled WGS sequence"/>
</dbReference>
<dbReference type="OrthoDB" id="3216420at2759"/>
<dbReference type="STRING" id="139825.A0A401GI20"/>
<sequence>MSDSPDEFANYDPTTPYKPPPPKKPARPSRANNRPVAGPSSKPLAVPKKNGHSRQADVPDDKEQIVIASSSEDELKATQEEEEEVVVVPAPPKSRTARKTTGRRTAAVNGRGKAPAAKGKAKAARSATPEDDHMEVDDQQVTSIEEDEGAAQRSTHVRSNFKGTKVNTSAQRAHQEDSYLRDLEHVQKQLETVMSDRDKLSKQLEELFQVRHTEPEQALEQCVQQYEARVQTQETLIRELTSQLANVKALAGTEKSYMLHFLTREAADEEMETVQKEMTRWKDIAKQKDAQLAAKDKRIAEMEAQEKVLRSDLNAEIERGKSLAARNPPPVTRPHVKVADDPKNTAVLSLYEDMTNLLVVGVKFEKSPYLNHDEPVFACVYTHRQKGEDQGAVPSLNFSLRHTWERPDGLEPNVVITRKDQLEDKVKYQPLMLENESPKFVDALDFFKDPFMFSHGQLPIFLKTLTGKLGGDKESSEGDQLADDDEDEDDDDDDDVVEVIPACLNNSCAVRSL</sequence>
<keyword evidence="1" id="KW-0175">Coiled coil</keyword>
<dbReference type="AlphaFoldDB" id="A0A401GI20"/>
<dbReference type="GO" id="GO:0033551">
    <property type="term" value="C:monopolin complex"/>
    <property type="evidence" value="ECO:0007669"/>
    <property type="project" value="InterPro"/>
</dbReference>
<dbReference type="GO" id="GO:0005730">
    <property type="term" value="C:nucleolus"/>
    <property type="evidence" value="ECO:0007669"/>
    <property type="project" value="TreeGrafter"/>
</dbReference>
<feature type="compositionally biased region" description="Polar residues" evidence="2">
    <location>
        <begin position="152"/>
        <end position="172"/>
    </location>
</feature>
<dbReference type="GO" id="GO:0034506">
    <property type="term" value="C:chromosome, centromeric core domain"/>
    <property type="evidence" value="ECO:0007669"/>
    <property type="project" value="TreeGrafter"/>
</dbReference>
<dbReference type="EMBL" id="BFAD01000004">
    <property type="protein sequence ID" value="GBE81773.1"/>
    <property type="molecule type" value="Genomic_DNA"/>
</dbReference>
<evidence type="ECO:0000256" key="2">
    <source>
        <dbReference type="SAM" id="MobiDB-lite"/>
    </source>
</evidence>
<keyword evidence="4" id="KW-1185">Reference proteome</keyword>
<dbReference type="RefSeq" id="XP_027612686.1">
    <property type="nucleotide sequence ID" value="XM_027756885.1"/>
</dbReference>
<gene>
    <name evidence="3" type="ORF">SCP_0401460</name>
</gene>
<comment type="caution">
    <text evidence="3">The sequence shown here is derived from an EMBL/GenBank/DDBJ whole genome shotgun (WGS) entry which is preliminary data.</text>
</comment>
<evidence type="ECO:0000256" key="1">
    <source>
        <dbReference type="SAM" id="Coils"/>
    </source>
</evidence>
<evidence type="ECO:0008006" key="5">
    <source>
        <dbReference type="Google" id="ProtNLM"/>
    </source>
</evidence>
<dbReference type="PANTHER" id="PTHR28006">
    <property type="entry name" value="MONOPOLIN COMPLEX SUBUNIT CSM1"/>
    <property type="match status" value="1"/>
</dbReference>
<dbReference type="InterPro" id="IPR040349">
    <property type="entry name" value="Csm1/Pcs1"/>
</dbReference>
<feature type="compositionally biased region" description="Basic and acidic residues" evidence="2">
    <location>
        <begin position="54"/>
        <end position="64"/>
    </location>
</feature>